<evidence type="ECO:0000259" key="3">
    <source>
        <dbReference type="PROSITE" id="PS51186"/>
    </source>
</evidence>
<name>A0A212KA52_9PROT</name>
<reference evidence="4" key="1">
    <citation type="submission" date="2016-04" db="EMBL/GenBank/DDBJ databases">
        <authorList>
            <person name="Evans L.H."/>
            <person name="Alamgir A."/>
            <person name="Owens N."/>
            <person name="Weber N.D."/>
            <person name="Virtaneva K."/>
            <person name="Barbian K."/>
            <person name="Babar A."/>
            <person name="Rosenke K."/>
        </authorList>
    </citation>
    <scope>NUCLEOTIDE SEQUENCE</scope>
    <source>
        <strain evidence="4">86</strain>
    </source>
</reference>
<accession>A0A212KA52</accession>
<dbReference type="AlphaFoldDB" id="A0A212KA52"/>
<evidence type="ECO:0000256" key="2">
    <source>
        <dbReference type="ARBA" id="ARBA00023315"/>
    </source>
</evidence>
<dbReference type="InterPro" id="IPR000182">
    <property type="entry name" value="GNAT_dom"/>
</dbReference>
<dbReference type="SUPFAM" id="SSF55729">
    <property type="entry name" value="Acyl-CoA N-acyltransferases (Nat)"/>
    <property type="match status" value="1"/>
</dbReference>
<organism evidence="4">
    <name type="scientific">uncultured Alphaproteobacteria bacterium</name>
    <dbReference type="NCBI Taxonomy" id="91750"/>
    <lineage>
        <taxon>Bacteria</taxon>
        <taxon>Pseudomonadati</taxon>
        <taxon>Pseudomonadota</taxon>
        <taxon>Alphaproteobacteria</taxon>
        <taxon>environmental samples</taxon>
    </lineage>
</organism>
<dbReference type="EC" id="2.3.1.128" evidence="4"/>
<evidence type="ECO:0000313" key="4">
    <source>
        <dbReference type="EMBL" id="SBW08546.1"/>
    </source>
</evidence>
<evidence type="ECO:0000256" key="1">
    <source>
        <dbReference type="ARBA" id="ARBA00022679"/>
    </source>
</evidence>
<dbReference type="PANTHER" id="PTHR43420">
    <property type="entry name" value="ACETYLTRANSFERASE"/>
    <property type="match status" value="1"/>
</dbReference>
<dbReference type="Gene3D" id="3.40.630.30">
    <property type="match status" value="1"/>
</dbReference>
<keyword evidence="2 4" id="KW-0012">Acyltransferase</keyword>
<protein>
    <submittedName>
        <fullName evidence="4">Putative Ribosomal-protein-alanine acetyltransferase</fullName>
        <ecNumber evidence="4">2.3.1.128</ecNumber>
    </submittedName>
</protein>
<dbReference type="PROSITE" id="PS51186">
    <property type="entry name" value="GNAT"/>
    <property type="match status" value="1"/>
</dbReference>
<proteinExistence type="predicted"/>
<dbReference type="PANTHER" id="PTHR43420:SF44">
    <property type="entry name" value="ACETYLTRANSFERASE YPEA"/>
    <property type="match status" value="1"/>
</dbReference>
<feature type="domain" description="N-acetyltransferase" evidence="3">
    <location>
        <begin position="1"/>
        <end position="140"/>
    </location>
</feature>
<dbReference type="InterPro" id="IPR016181">
    <property type="entry name" value="Acyl_CoA_acyltransferase"/>
</dbReference>
<keyword evidence="1 4" id="KW-0808">Transferase</keyword>
<gene>
    <name evidence="4" type="primary">rimI</name>
    <name evidence="4" type="ORF">KL86APRO_12411</name>
</gene>
<dbReference type="CDD" id="cd04301">
    <property type="entry name" value="NAT_SF"/>
    <property type="match status" value="1"/>
</dbReference>
<dbReference type="Pfam" id="PF00583">
    <property type="entry name" value="Acetyltransf_1"/>
    <property type="match status" value="1"/>
</dbReference>
<sequence>MRLSEAGAAFAEVYAALHRRCFAEAWSAQAFAGLFAGPGVFGAIAEADGAPCGFVLCRTVADEAEILSVGTLPEARGRGVGAALLRHAETGAARRGAARMFLEVAVANAAALALYARAGFVAVGTRRDYYCACIDGRTVRIDARILSKPLTSAGGTAENPK</sequence>
<dbReference type="InterPro" id="IPR050680">
    <property type="entry name" value="YpeA/RimI_acetyltransf"/>
</dbReference>
<dbReference type="EMBL" id="FLUO01000001">
    <property type="protein sequence ID" value="SBW08546.1"/>
    <property type="molecule type" value="Genomic_DNA"/>
</dbReference>
<dbReference type="GO" id="GO:0016747">
    <property type="term" value="F:acyltransferase activity, transferring groups other than amino-acyl groups"/>
    <property type="evidence" value="ECO:0007669"/>
    <property type="project" value="InterPro"/>
</dbReference>